<gene>
    <name evidence="2" type="ORF">J34TS1_45440</name>
</gene>
<dbReference type="Proteomes" id="UP000682811">
    <property type="component" value="Unassembled WGS sequence"/>
</dbReference>
<dbReference type="InterPro" id="IPR000182">
    <property type="entry name" value="GNAT_dom"/>
</dbReference>
<dbReference type="CDD" id="cd04301">
    <property type="entry name" value="NAT_SF"/>
    <property type="match status" value="1"/>
</dbReference>
<dbReference type="InterPro" id="IPR016181">
    <property type="entry name" value="Acyl_CoA_acyltransferase"/>
</dbReference>
<organism evidence="2 3">
    <name type="scientific">Paenibacillus azoreducens</name>
    <dbReference type="NCBI Taxonomy" id="116718"/>
    <lineage>
        <taxon>Bacteria</taxon>
        <taxon>Bacillati</taxon>
        <taxon>Bacillota</taxon>
        <taxon>Bacilli</taxon>
        <taxon>Bacillales</taxon>
        <taxon>Paenibacillaceae</taxon>
        <taxon>Paenibacillus</taxon>
    </lineage>
</organism>
<accession>A0A920CU06</accession>
<dbReference type="PANTHER" id="PTHR43617">
    <property type="entry name" value="L-AMINO ACID N-ACETYLTRANSFERASE"/>
    <property type="match status" value="1"/>
</dbReference>
<proteinExistence type="predicted"/>
<dbReference type="PROSITE" id="PS51186">
    <property type="entry name" value="GNAT"/>
    <property type="match status" value="1"/>
</dbReference>
<dbReference type="InterPro" id="IPR050276">
    <property type="entry name" value="MshD_Acetyltransferase"/>
</dbReference>
<dbReference type="Pfam" id="PF00583">
    <property type="entry name" value="Acetyltransf_1"/>
    <property type="match status" value="1"/>
</dbReference>
<comment type="caution">
    <text evidence="2">The sequence shown here is derived from an EMBL/GenBank/DDBJ whole genome shotgun (WGS) entry which is preliminary data.</text>
</comment>
<dbReference type="GO" id="GO:0016747">
    <property type="term" value="F:acyltransferase activity, transferring groups other than amino-acyl groups"/>
    <property type="evidence" value="ECO:0007669"/>
    <property type="project" value="InterPro"/>
</dbReference>
<dbReference type="Gene3D" id="3.40.630.30">
    <property type="match status" value="1"/>
</dbReference>
<sequence>MEISLKPVSDENWYDCAQLKVKQEQLNVFPFPVVFWIAESKYVEELELRGVYWNDDLVGFIVFCTKPDENGNFWIPALMIDEKHQGKGFGKAGLKKMIEEMRMMQCKKIMIGHRPNNEVAGELYESLGFKKVSDELVDGEIIRLLEIP</sequence>
<protein>
    <submittedName>
        <fullName evidence="2">Diamine N-acetyltransferase</fullName>
    </submittedName>
</protein>
<dbReference type="SUPFAM" id="SSF55729">
    <property type="entry name" value="Acyl-CoA N-acyltransferases (Nat)"/>
    <property type="match status" value="1"/>
</dbReference>
<name>A0A920CU06_9BACL</name>
<evidence type="ECO:0000313" key="3">
    <source>
        <dbReference type="Proteomes" id="UP000682811"/>
    </source>
</evidence>
<dbReference type="RefSeq" id="WP_212980159.1">
    <property type="nucleotide sequence ID" value="NZ_AP025343.1"/>
</dbReference>
<evidence type="ECO:0000313" key="2">
    <source>
        <dbReference type="EMBL" id="GIO49779.1"/>
    </source>
</evidence>
<dbReference type="AlphaFoldDB" id="A0A920CU06"/>
<dbReference type="EMBL" id="BORT01000025">
    <property type="protein sequence ID" value="GIO49779.1"/>
    <property type="molecule type" value="Genomic_DNA"/>
</dbReference>
<dbReference type="PANTHER" id="PTHR43617:SF34">
    <property type="entry name" value="PUTATIVE-RELATED"/>
    <property type="match status" value="1"/>
</dbReference>
<feature type="domain" description="N-acetyltransferase" evidence="1">
    <location>
        <begin position="3"/>
        <end position="148"/>
    </location>
</feature>
<reference evidence="2 3" key="1">
    <citation type="submission" date="2021-03" db="EMBL/GenBank/DDBJ databases">
        <title>Antimicrobial resistance genes in bacteria isolated from Japanese honey, and their potential for conferring macrolide and lincosamide resistance in the American foulbrood pathogen Paenibacillus larvae.</title>
        <authorList>
            <person name="Okamoto M."/>
            <person name="Kumagai M."/>
            <person name="Kanamori H."/>
            <person name="Takamatsu D."/>
        </authorList>
    </citation>
    <scope>NUCLEOTIDE SEQUENCE [LARGE SCALE GENOMIC DNA]</scope>
    <source>
        <strain evidence="2 3">J34TS1</strain>
    </source>
</reference>
<keyword evidence="3" id="KW-1185">Reference proteome</keyword>
<evidence type="ECO:0000259" key="1">
    <source>
        <dbReference type="PROSITE" id="PS51186"/>
    </source>
</evidence>